<dbReference type="InterPro" id="IPR020846">
    <property type="entry name" value="MFS_dom"/>
</dbReference>
<feature type="transmembrane region" description="Helical" evidence="6">
    <location>
        <begin position="51"/>
        <end position="69"/>
    </location>
</feature>
<name>A0A412ZG23_9FIRM</name>
<evidence type="ECO:0000256" key="6">
    <source>
        <dbReference type="SAM" id="Phobius"/>
    </source>
</evidence>
<dbReference type="Pfam" id="PF07690">
    <property type="entry name" value="MFS_1"/>
    <property type="match status" value="1"/>
</dbReference>
<feature type="transmembrane region" description="Helical" evidence="6">
    <location>
        <begin position="137"/>
        <end position="158"/>
    </location>
</feature>
<accession>A0A412ZG23</accession>
<dbReference type="InterPro" id="IPR036259">
    <property type="entry name" value="MFS_trans_sf"/>
</dbReference>
<dbReference type="SUPFAM" id="SSF103473">
    <property type="entry name" value="MFS general substrate transporter"/>
    <property type="match status" value="1"/>
</dbReference>
<feature type="transmembrane region" description="Helical" evidence="6">
    <location>
        <begin position="352"/>
        <end position="375"/>
    </location>
</feature>
<dbReference type="EMBL" id="QRZM01000001">
    <property type="protein sequence ID" value="RGV79200.1"/>
    <property type="molecule type" value="Genomic_DNA"/>
</dbReference>
<dbReference type="PROSITE" id="PS51257">
    <property type="entry name" value="PROKAR_LIPOPROTEIN"/>
    <property type="match status" value="1"/>
</dbReference>
<dbReference type="CDD" id="cd17355">
    <property type="entry name" value="MFS_YcxA_like"/>
    <property type="match status" value="1"/>
</dbReference>
<evidence type="ECO:0000256" key="3">
    <source>
        <dbReference type="ARBA" id="ARBA00022692"/>
    </source>
</evidence>
<evidence type="ECO:0000256" key="2">
    <source>
        <dbReference type="ARBA" id="ARBA00022448"/>
    </source>
</evidence>
<dbReference type="RefSeq" id="WP_118017774.1">
    <property type="nucleotide sequence ID" value="NZ_CAUHGS010000011.1"/>
</dbReference>
<dbReference type="PROSITE" id="PS50850">
    <property type="entry name" value="MFS"/>
    <property type="match status" value="1"/>
</dbReference>
<dbReference type="PANTHER" id="PTHR11360">
    <property type="entry name" value="MONOCARBOXYLATE TRANSPORTER"/>
    <property type="match status" value="1"/>
</dbReference>
<keyword evidence="2" id="KW-0813">Transport</keyword>
<dbReference type="AlphaFoldDB" id="A0A412ZG23"/>
<feature type="transmembrane region" description="Helical" evidence="6">
    <location>
        <begin position="294"/>
        <end position="311"/>
    </location>
</feature>
<feature type="transmembrane region" description="Helical" evidence="6">
    <location>
        <begin position="81"/>
        <end position="99"/>
    </location>
</feature>
<keyword evidence="3 6" id="KW-0812">Transmembrane</keyword>
<sequence>MEKQENRLFYGWSVVLGCAVVCGCNIGVLSNTVGVFLKPVSMELGVSRSQIALYSSIFSVIGMFSAPFQGRLMEKYSLKKLMVSGSVIAGICLFCYSFAPGLWFFYANAVLCGLVFGFTNLIPVNKILSNWFTKKKGTAVGFALAGSGLMAMVVTPVLSHMVADYGWRSGYRFIGSLYLLLMVPVILFVIKESPEDGKFGGGGTGDTETGDQNIKTGLTRAQAMGTRRFWLILAALVLAGSVAMGIQQHMIAYLTDMGYGQQYASGIYSLSMGVLMAGKVILGTLYDRLGIKGASVYICLALAASLGFLLMADLPGIPYLFAAAFGLANAIQSIPATCLVTRFFGTREFTSIYGICNAGNMAGIALGTSMSAWIYDASGSYVAAWYFYLLLSAVIFILYISADREYERRVLQKCCQ</sequence>
<feature type="transmembrane region" description="Helical" evidence="6">
    <location>
        <begin position="229"/>
        <end position="251"/>
    </location>
</feature>
<evidence type="ECO:0000313" key="8">
    <source>
        <dbReference type="EMBL" id="RGV79200.1"/>
    </source>
</evidence>
<feature type="transmembrane region" description="Helical" evidence="6">
    <location>
        <begin position="317"/>
        <end position="340"/>
    </location>
</feature>
<organism evidence="8 9">
    <name type="scientific">Enterocloster bolteae</name>
    <dbReference type="NCBI Taxonomy" id="208479"/>
    <lineage>
        <taxon>Bacteria</taxon>
        <taxon>Bacillati</taxon>
        <taxon>Bacillota</taxon>
        <taxon>Clostridia</taxon>
        <taxon>Lachnospirales</taxon>
        <taxon>Lachnospiraceae</taxon>
        <taxon>Enterocloster</taxon>
    </lineage>
</organism>
<comment type="caution">
    <text evidence="8">The sequence shown here is derived from an EMBL/GenBank/DDBJ whole genome shotgun (WGS) entry which is preliminary data.</text>
</comment>
<dbReference type="Gene3D" id="1.20.1250.20">
    <property type="entry name" value="MFS general substrate transporter like domains"/>
    <property type="match status" value="1"/>
</dbReference>
<evidence type="ECO:0000256" key="1">
    <source>
        <dbReference type="ARBA" id="ARBA00004651"/>
    </source>
</evidence>
<dbReference type="GO" id="GO:0005886">
    <property type="term" value="C:plasma membrane"/>
    <property type="evidence" value="ECO:0007669"/>
    <property type="project" value="UniProtKB-SubCell"/>
</dbReference>
<dbReference type="GO" id="GO:0022857">
    <property type="term" value="F:transmembrane transporter activity"/>
    <property type="evidence" value="ECO:0007669"/>
    <property type="project" value="InterPro"/>
</dbReference>
<evidence type="ECO:0000313" key="9">
    <source>
        <dbReference type="Proteomes" id="UP000284543"/>
    </source>
</evidence>
<dbReference type="InterPro" id="IPR050327">
    <property type="entry name" value="Proton-linked_MCT"/>
</dbReference>
<comment type="subcellular location">
    <subcellularLocation>
        <location evidence="1">Cell membrane</location>
        <topology evidence="1">Multi-pass membrane protein</topology>
    </subcellularLocation>
</comment>
<reference evidence="8 9" key="1">
    <citation type="submission" date="2018-08" db="EMBL/GenBank/DDBJ databases">
        <title>A genome reference for cultivated species of the human gut microbiota.</title>
        <authorList>
            <person name="Zou Y."/>
            <person name="Xue W."/>
            <person name="Luo G."/>
        </authorList>
    </citation>
    <scope>NUCLEOTIDE SEQUENCE [LARGE SCALE GENOMIC DNA]</scope>
    <source>
        <strain evidence="8 9">AF14-18</strain>
    </source>
</reference>
<feature type="transmembrane region" description="Helical" evidence="6">
    <location>
        <begin position="170"/>
        <end position="190"/>
    </location>
</feature>
<feature type="transmembrane region" description="Helical" evidence="6">
    <location>
        <begin position="105"/>
        <end position="125"/>
    </location>
</feature>
<proteinExistence type="predicted"/>
<feature type="transmembrane region" description="Helical" evidence="6">
    <location>
        <begin position="381"/>
        <end position="402"/>
    </location>
</feature>
<evidence type="ECO:0000256" key="4">
    <source>
        <dbReference type="ARBA" id="ARBA00022989"/>
    </source>
</evidence>
<keyword evidence="5 6" id="KW-0472">Membrane</keyword>
<dbReference type="Proteomes" id="UP000284543">
    <property type="component" value="Unassembled WGS sequence"/>
</dbReference>
<dbReference type="InterPro" id="IPR011701">
    <property type="entry name" value="MFS"/>
</dbReference>
<keyword evidence="4 6" id="KW-1133">Transmembrane helix</keyword>
<evidence type="ECO:0000259" key="7">
    <source>
        <dbReference type="PROSITE" id="PS50850"/>
    </source>
</evidence>
<feature type="transmembrane region" description="Helical" evidence="6">
    <location>
        <begin position="9"/>
        <end position="31"/>
    </location>
</feature>
<feature type="domain" description="Major facilitator superfamily (MFS) profile" evidence="7">
    <location>
        <begin position="11"/>
        <end position="407"/>
    </location>
</feature>
<dbReference type="PANTHER" id="PTHR11360:SF290">
    <property type="entry name" value="MONOCARBOXYLATE MFS PERMEASE"/>
    <property type="match status" value="1"/>
</dbReference>
<evidence type="ECO:0000256" key="5">
    <source>
        <dbReference type="ARBA" id="ARBA00023136"/>
    </source>
</evidence>
<protein>
    <submittedName>
        <fullName evidence="8">MFS transporter</fullName>
    </submittedName>
</protein>
<gene>
    <name evidence="8" type="ORF">DWW02_05630</name>
</gene>
<feature type="transmembrane region" description="Helical" evidence="6">
    <location>
        <begin position="263"/>
        <end position="282"/>
    </location>
</feature>